<gene>
    <name evidence="2" type="ORF">C8D94_101545</name>
</gene>
<dbReference type="EMBL" id="QRAO01000001">
    <property type="protein sequence ID" value="RDK88669.1"/>
    <property type="molecule type" value="Genomic_DNA"/>
</dbReference>
<protein>
    <submittedName>
        <fullName evidence="2">Uncharacterized protein DUF3857</fullName>
    </submittedName>
</protein>
<proteinExistence type="predicted"/>
<dbReference type="RefSeq" id="WP_245946173.1">
    <property type="nucleotide sequence ID" value="NZ_QRAO01000001.1"/>
</dbReference>
<feature type="domain" description="DUF3857" evidence="1">
    <location>
        <begin position="71"/>
        <end position="215"/>
    </location>
</feature>
<dbReference type="Gene3D" id="2.60.40.3140">
    <property type="match status" value="1"/>
</dbReference>
<name>A0A370QK26_9FLAO</name>
<accession>A0A370QK26</accession>
<evidence type="ECO:0000313" key="2">
    <source>
        <dbReference type="EMBL" id="RDK88669.1"/>
    </source>
</evidence>
<dbReference type="Gene3D" id="2.60.120.1130">
    <property type="match status" value="1"/>
</dbReference>
<evidence type="ECO:0000259" key="1">
    <source>
        <dbReference type="Pfam" id="PF12969"/>
    </source>
</evidence>
<reference evidence="2 3" key="1">
    <citation type="submission" date="2018-07" db="EMBL/GenBank/DDBJ databases">
        <title>Genomic Encyclopedia of Type Strains, Phase IV (KMG-IV): sequencing the most valuable type-strain genomes for metagenomic binning, comparative biology and taxonomic classification.</title>
        <authorList>
            <person name="Goeker M."/>
        </authorList>
    </citation>
    <scope>NUCLEOTIDE SEQUENCE [LARGE SCALE GENOMIC DNA]</scope>
    <source>
        <strain evidence="2 3">DSM 101478</strain>
    </source>
</reference>
<organism evidence="2 3">
    <name type="scientific">Marinirhabdus gelatinilytica</name>
    <dbReference type="NCBI Taxonomy" id="1703343"/>
    <lineage>
        <taxon>Bacteria</taxon>
        <taxon>Pseudomonadati</taxon>
        <taxon>Bacteroidota</taxon>
        <taxon>Flavobacteriia</taxon>
        <taxon>Flavobacteriales</taxon>
        <taxon>Flavobacteriaceae</taxon>
    </lineage>
</organism>
<sequence length="654" mass="75749">MIKNVFVCIVLFITATALAQKPIYKSYNWEKEPSFKVPEAKDEKIATLKHAVVAELYMDRKEELTEYFLEHEVLWLNSNEKIEEYNKIYLPYSNTSKIVVNKARVISKDGKITEIDPSKIFESKNEETGALVQYFALEGIEKGSIVEHIYVYERSPKINGNRISLQNYMPKNNVTFDLYAPSHLDYKFKSYNGAPEVTKMEDIEDRNHWGITATDFTGVAEEEVSAYWASTAFLVYVLDGNTAAGTVGITSYSTLVKRLFPYYYPEHSKRTQRNIEKFAKDAIGNSKETEEKIRSLDRYIKSNVYLSDSGSDDAKDIDEILKNKVANETGVLRLYITLLTSLGIEHEMVITSDRQHIKFDKNFEAYNFLSDFLIYFPEFNTYLSPTEYETRYGFPPPFLTDNYGLFIKKVKLGDYTSGVGEIKYIQPNTADQTVDNMLIDISFEKDNISKIIVDYTREMGGYYSSFIQPFIHLVKKEDKDELMESFIKNINENVTINSKEIVNGKPELFGIKPFTIVLNYDSEAFVEKAGNKYLFKIGELISKQIEMYQESERVLDVEERHTRTYLRTITMEIPEGYEIANPDDINIKHEYSSNGEPFFSFHSHYKIEDNLLTITADEYYHKNKVDVSLYEEYRKVVNSAADFNKITLVLQPVQ</sequence>
<dbReference type="Pfam" id="PF12969">
    <property type="entry name" value="DUF3857"/>
    <property type="match status" value="1"/>
</dbReference>
<evidence type="ECO:0000313" key="3">
    <source>
        <dbReference type="Proteomes" id="UP000255317"/>
    </source>
</evidence>
<dbReference type="Gene3D" id="3.10.620.30">
    <property type="match status" value="1"/>
</dbReference>
<dbReference type="InterPro" id="IPR024618">
    <property type="entry name" value="DUF3857"/>
</dbReference>
<comment type="caution">
    <text evidence="2">The sequence shown here is derived from an EMBL/GenBank/DDBJ whole genome shotgun (WGS) entry which is preliminary data.</text>
</comment>
<dbReference type="AlphaFoldDB" id="A0A370QK26"/>
<keyword evidence="3" id="KW-1185">Reference proteome</keyword>
<dbReference type="Proteomes" id="UP000255317">
    <property type="component" value="Unassembled WGS sequence"/>
</dbReference>